<evidence type="ECO:0000256" key="2">
    <source>
        <dbReference type="PIRNR" id="PIRNR001365"/>
    </source>
</evidence>
<comment type="caution">
    <text evidence="3">The sequence shown here is derived from an EMBL/GenBank/DDBJ whole genome shotgun (WGS) entry which is preliminary data.</text>
</comment>
<dbReference type="RefSeq" id="WP_125407064.1">
    <property type="nucleotide sequence ID" value="NZ_JBEHHI010000002.1"/>
</dbReference>
<dbReference type="CDD" id="cd00408">
    <property type="entry name" value="DHDPS-like"/>
    <property type="match status" value="1"/>
</dbReference>
<dbReference type="PANTHER" id="PTHR12128:SF19">
    <property type="entry name" value="5-DEHYDRO-4-DEOXYGLUCARATE DEHYDRATASE 2-RELATED"/>
    <property type="match status" value="1"/>
</dbReference>
<dbReference type="SUPFAM" id="SSF51569">
    <property type="entry name" value="Aldolase"/>
    <property type="match status" value="1"/>
</dbReference>
<keyword evidence="4" id="KW-1185">Reference proteome</keyword>
<dbReference type="PIRSF" id="PIRSF001365">
    <property type="entry name" value="DHDPS"/>
    <property type="match status" value="1"/>
</dbReference>
<dbReference type="InterPro" id="IPR013785">
    <property type="entry name" value="Aldolase_TIM"/>
</dbReference>
<proteinExistence type="inferred from homology"/>
<dbReference type="Proteomes" id="UP001560019">
    <property type="component" value="Unassembled WGS sequence"/>
</dbReference>
<dbReference type="InterPro" id="IPR002220">
    <property type="entry name" value="DapA-like"/>
</dbReference>
<name>A0ABV3XTW6_9RHOB</name>
<organism evidence="3 4">
    <name type="scientific">Rhodovulum iodosum</name>
    <dbReference type="NCBI Taxonomy" id="68291"/>
    <lineage>
        <taxon>Bacteria</taxon>
        <taxon>Pseudomonadati</taxon>
        <taxon>Pseudomonadota</taxon>
        <taxon>Alphaproteobacteria</taxon>
        <taxon>Rhodobacterales</taxon>
        <taxon>Paracoccaceae</taxon>
        <taxon>Rhodovulum</taxon>
    </lineage>
</organism>
<dbReference type="Gene3D" id="3.20.20.70">
    <property type="entry name" value="Aldolase class I"/>
    <property type="match status" value="1"/>
</dbReference>
<evidence type="ECO:0000313" key="4">
    <source>
        <dbReference type="Proteomes" id="UP001560019"/>
    </source>
</evidence>
<dbReference type="SMART" id="SM01130">
    <property type="entry name" value="DHDPS"/>
    <property type="match status" value="1"/>
</dbReference>
<protein>
    <submittedName>
        <fullName evidence="3">4-hydroxy-tetrahydrodipicolinate synthase</fullName>
    </submittedName>
</protein>
<accession>A0ABV3XTW6</accession>
<reference evidence="3 4" key="1">
    <citation type="submission" date="2024-06" db="EMBL/GenBank/DDBJ databases">
        <title>Genome of Rhodovulum iodosum, a marine photoferrotroph.</title>
        <authorList>
            <person name="Bianchini G."/>
            <person name="Nikeleit V."/>
            <person name="Kappler A."/>
            <person name="Bryce C."/>
            <person name="Sanchez-Baracaldo P."/>
        </authorList>
    </citation>
    <scope>NUCLEOTIDE SEQUENCE [LARGE SCALE GENOMIC DNA]</scope>
    <source>
        <strain evidence="3 4">UT/N1</strain>
    </source>
</reference>
<dbReference type="PANTHER" id="PTHR12128">
    <property type="entry name" value="DIHYDRODIPICOLINATE SYNTHASE"/>
    <property type="match status" value="1"/>
</dbReference>
<evidence type="ECO:0000256" key="1">
    <source>
        <dbReference type="ARBA" id="ARBA00023239"/>
    </source>
</evidence>
<dbReference type="EMBL" id="JBEHHI010000002">
    <property type="protein sequence ID" value="MEX5728781.1"/>
    <property type="molecule type" value="Genomic_DNA"/>
</dbReference>
<comment type="similarity">
    <text evidence="2">Belongs to the DapA family.</text>
</comment>
<keyword evidence="1 2" id="KW-0456">Lyase</keyword>
<gene>
    <name evidence="3" type="ORF">Ga0609869_002134</name>
</gene>
<dbReference type="Pfam" id="PF00701">
    <property type="entry name" value="DHDPS"/>
    <property type="match status" value="1"/>
</dbReference>
<evidence type="ECO:0000313" key="3">
    <source>
        <dbReference type="EMBL" id="MEX5728781.1"/>
    </source>
</evidence>
<sequence>MSHDIRTALTGISGILVTPYDAGGAVAPARLGPVIDRAIGAGVDILVANGNTGEFYALDEAEAAAMCAAIVDRVDGRVPVFAGIGRGIAEAGRAARHARAAGADALMIHQTPDPFVAPRGYEEYVRRVVDAGDGLPAMLYLRNDAMGPDAIARLTGIAGVAGVKWATPNPMTLARAIAASDPSVIWVGGLAEVWAPPLCAVGAQGFTSGLINVWPERSVAIRDALRTGDFGEANRLIAGMRTFEDIRAEEMGGANVTGVKAALALIGQDCGAVRPPGAWPLSEGQGARLRAFLEANGF</sequence>